<reference evidence="1 2" key="1">
    <citation type="submission" date="2019-07" db="EMBL/GenBank/DDBJ databases">
        <title>Complete genome sequence of Comamonas sp. NLF 7-7 isolated from livestock.</title>
        <authorList>
            <person name="Kim D.H."/>
            <person name="Kim J.G."/>
        </authorList>
    </citation>
    <scope>NUCLEOTIDE SEQUENCE [LARGE SCALE GENOMIC DNA]</scope>
    <source>
        <strain evidence="1 2">NLF 7-7</strain>
    </source>
</reference>
<keyword evidence="2" id="KW-1185">Reference proteome</keyword>
<sequence length="135" mass="14374">MLTASHPTAGNALLASYAATALGQSGPHDGSRLNLTVDERYRLQLRSLSDGRIQVRSRLCELPEAGPARDELLRSMGALACGRIQGAGAACVVDASERAFWLSQTAAASSTQEVDELVGDFVNELAFWGQVLSRQ</sequence>
<dbReference type="SUPFAM" id="SSF69635">
    <property type="entry name" value="Type III secretory system chaperone-like"/>
    <property type="match status" value="1"/>
</dbReference>
<accession>A0A5B8RY74</accession>
<name>A0A5B8RY74_9BURK</name>
<organism evidence="1 2">
    <name type="scientific">Comamonas flocculans</name>
    <dbReference type="NCBI Taxonomy" id="2597701"/>
    <lineage>
        <taxon>Bacteria</taxon>
        <taxon>Pseudomonadati</taxon>
        <taxon>Pseudomonadota</taxon>
        <taxon>Betaproteobacteria</taxon>
        <taxon>Burkholderiales</taxon>
        <taxon>Comamonadaceae</taxon>
        <taxon>Comamonas</taxon>
    </lineage>
</organism>
<evidence type="ECO:0000313" key="2">
    <source>
        <dbReference type="Proteomes" id="UP000321199"/>
    </source>
</evidence>
<gene>
    <name evidence="1" type="ORF">FOZ74_08985</name>
</gene>
<dbReference type="Gene3D" id="3.30.1460.10">
    <property type="match status" value="1"/>
</dbReference>
<dbReference type="OrthoDB" id="8656441at2"/>
<dbReference type="EMBL" id="CP042344">
    <property type="protein sequence ID" value="QEA13155.1"/>
    <property type="molecule type" value="Genomic_DNA"/>
</dbReference>
<dbReference type="KEGG" id="cof:FOZ74_08985"/>
<dbReference type="Proteomes" id="UP000321199">
    <property type="component" value="Chromosome"/>
</dbReference>
<protein>
    <submittedName>
        <fullName evidence="1">Type III secretion system chaperone</fullName>
    </submittedName>
</protein>
<dbReference type="AlphaFoldDB" id="A0A5B8RY74"/>
<evidence type="ECO:0000313" key="1">
    <source>
        <dbReference type="EMBL" id="QEA13155.1"/>
    </source>
</evidence>
<dbReference type="RefSeq" id="WP_146912747.1">
    <property type="nucleotide sequence ID" value="NZ_CP042344.1"/>
</dbReference>
<proteinExistence type="predicted"/>